<dbReference type="STRING" id="1265313.HRUBRA_01048"/>
<dbReference type="InterPro" id="IPR050266">
    <property type="entry name" value="AB_hydrolase_sf"/>
</dbReference>
<dbReference type="PRINTS" id="PR00111">
    <property type="entry name" value="ABHYDROLASE"/>
</dbReference>
<dbReference type="PRINTS" id="PR00412">
    <property type="entry name" value="EPOXHYDRLASE"/>
</dbReference>
<dbReference type="InterPro" id="IPR029058">
    <property type="entry name" value="AB_hydrolase_fold"/>
</dbReference>
<accession>A0A095VSD0</accession>
<evidence type="ECO:0000259" key="1">
    <source>
        <dbReference type="Pfam" id="PF00561"/>
    </source>
</evidence>
<feature type="domain" description="AB hydrolase-1" evidence="1">
    <location>
        <begin position="19"/>
        <end position="251"/>
    </location>
</feature>
<dbReference type="InterPro" id="IPR000639">
    <property type="entry name" value="Epox_hydrolase-like"/>
</dbReference>
<name>A0A095VSD0_9GAMM</name>
<organism evidence="2 3">
    <name type="scientific">Pseudohaliea rubra DSM 19751</name>
    <dbReference type="NCBI Taxonomy" id="1265313"/>
    <lineage>
        <taxon>Bacteria</taxon>
        <taxon>Pseudomonadati</taxon>
        <taxon>Pseudomonadota</taxon>
        <taxon>Gammaproteobacteria</taxon>
        <taxon>Cellvibrionales</taxon>
        <taxon>Halieaceae</taxon>
        <taxon>Pseudohaliea</taxon>
    </lineage>
</organism>
<dbReference type="Gene3D" id="3.40.50.1820">
    <property type="entry name" value="alpha/beta hydrolase"/>
    <property type="match status" value="1"/>
</dbReference>
<dbReference type="AlphaFoldDB" id="A0A095VSD0"/>
<comment type="caution">
    <text evidence="2">The sequence shown here is derived from an EMBL/GenBank/DDBJ whole genome shotgun (WGS) entry which is preliminary data.</text>
</comment>
<dbReference type="GO" id="GO:0016020">
    <property type="term" value="C:membrane"/>
    <property type="evidence" value="ECO:0007669"/>
    <property type="project" value="TreeGrafter"/>
</dbReference>
<dbReference type="Pfam" id="PF00561">
    <property type="entry name" value="Abhydrolase_1"/>
    <property type="match status" value="1"/>
</dbReference>
<keyword evidence="3" id="KW-1185">Reference proteome</keyword>
<dbReference type="PANTHER" id="PTHR43798">
    <property type="entry name" value="MONOACYLGLYCEROL LIPASE"/>
    <property type="match status" value="1"/>
</dbReference>
<dbReference type="HOGENOM" id="CLU_1014779_0_0_6"/>
<evidence type="ECO:0000313" key="3">
    <source>
        <dbReference type="Proteomes" id="UP000029640"/>
    </source>
</evidence>
<evidence type="ECO:0000313" key="2">
    <source>
        <dbReference type="EMBL" id="KGE04362.1"/>
    </source>
</evidence>
<dbReference type="GO" id="GO:0003824">
    <property type="term" value="F:catalytic activity"/>
    <property type="evidence" value="ECO:0007669"/>
    <property type="project" value="InterPro"/>
</dbReference>
<proteinExistence type="predicted"/>
<dbReference type="SUPFAM" id="SSF53474">
    <property type="entry name" value="alpha/beta-Hydrolases"/>
    <property type="match status" value="1"/>
</dbReference>
<dbReference type="Proteomes" id="UP000029640">
    <property type="component" value="Unassembled WGS sequence"/>
</dbReference>
<protein>
    <recommendedName>
        <fullName evidence="1">AB hydrolase-1 domain-containing protein</fullName>
    </recommendedName>
</protein>
<sequence length="274" mass="30584">MLQHGRFEIPFRVYGDHPNVLLCVSGVLQTMAVWRSITRRFAPHFRVIVFDMPGVGRSRILSGDAHVTVEEQLEVVDALLKNAAPYGELTLAGSSWGTAIAAGYAAREPDAVQQLVLSSFGMKPNAVMEHIVAHAQQLYETRDYAAGADLIIDMFGQQIGPSYKRQITAQFANLSDDSADVFYQHCRNILTLGQLQDTVDLSRIRARTLIVNGAEDRIIDLDDMWIAERMIPRCECLLVDGVGHFLHFERPELLDDYETFMLGHTAQPVAEQVG</sequence>
<dbReference type="EMBL" id="AUVB01000028">
    <property type="protein sequence ID" value="KGE04362.1"/>
    <property type="molecule type" value="Genomic_DNA"/>
</dbReference>
<gene>
    <name evidence="2" type="ORF">HRUBRA_01048</name>
</gene>
<dbReference type="eggNOG" id="COG2267">
    <property type="taxonomic scope" value="Bacteria"/>
</dbReference>
<dbReference type="InterPro" id="IPR000073">
    <property type="entry name" value="AB_hydrolase_1"/>
</dbReference>
<reference evidence="2 3" key="1">
    <citation type="journal article" date="2014" name="Genome Announc.">
        <title>Genome Sequence of Gammaproteobacterial Pseudohaliea rubra Type Strain DSM 19751, Isolated from Coastal Seawater of the Mediterranean Sea.</title>
        <authorList>
            <person name="Spring S."/>
            <person name="Fiebig A."/>
            <person name="Riedel T."/>
            <person name="Goker M."/>
            <person name="Klenk H.P."/>
        </authorList>
    </citation>
    <scope>NUCLEOTIDE SEQUENCE [LARGE SCALE GENOMIC DNA]</scope>
    <source>
        <strain evidence="2 3">DSM 19751</strain>
    </source>
</reference>
<dbReference type="PANTHER" id="PTHR43798:SF33">
    <property type="entry name" value="HYDROLASE, PUTATIVE (AFU_ORTHOLOGUE AFUA_2G14860)-RELATED"/>
    <property type="match status" value="1"/>
</dbReference>